<protein>
    <submittedName>
        <fullName evidence="5">2-hydroxyacyl-CoA dehydratase</fullName>
    </submittedName>
</protein>
<keyword evidence="2" id="KW-0479">Metal-binding</keyword>
<evidence type="ECO:0000256" key="1">
    <source>
        <dbReference type="ARBA" id="ARBA00005806"/>
    </source>
</evidence>
<accession>A0A932CQ55</accession>
<evidence type="ECO:0000313" key="6">
    <source>
        <dbReference type="Proteomes" id="UP000769766"/>
    </source>
</evidence>
<keyword evidence="3" id="KW-0408">Iron</keyword>
<keyword evidence="4" id="KW-0411">Iron-sulfur</keyword>
<name>A0A932CQ55_UNCTE</name>
<evidence type="ECO:0000256" key="4">
    <source>
        <dbReference type="ARBA" id="ARBA00023014"/>
    </source>
</evidence>
<dbReference type="GO" id="GO:0051536">
    <property type="term" value="F:iron-sulfur cluster binding"/>
    <property type="evidence" value="ECO:0007669"/>
    <property type="project" value="UniProtKB-KW"/>
</dbReference>
<dbReference type="PANTHER" id="PTHR30548:SF4">
    <property type="entry name" value="SUBUNIT OF OXYGEN-SENSITIVE 2-HYDROXYISOCAPROYL-COA DEHYDRATASE"/>
    <property type="match status" value="1"/>
</dbReference>
<dbReference type="InterPro" id="IPR010327">
    <property type="entry name" value="FldB/FldC_alpha/beta"/>
</dbReference>
<sequence length="421" mass="47853">MAYSAAPLKVWEECKTLTADYYQGMFTAHAQGKKLAWMGASVPPELIRLFDIVPVAGEPYAATCNFRPHLTTQFMQAADKAGFARDLCCYTRTFLGSILERTSPFGELPEPDFILSIKWDCSTHIQWWSNASRLTGKPVFIIETPFAEEIQERHLTYFVAQLKRLVAYLEEVTGKPLDEEGLVRNVILAQQATDLWDEILEISKAVPNPLNFKSFLTLMVPAILLRGTPQAVDYYRRLRDELAVRVKNGISGIPEEKKRVIWVNLPLWYNLNMLKTLDDAGIAVVGSPYTSMWGNIFTRCRPRGSHTDEERYQSRPPTNADEALREIAKSWMGRSAFSSLEAQRNLLRWLMEEFKVDAVIAHDNRGCKVVPLGQMDNVAWLQQTYGVPVMVFEANHGDPSTFSEGQIKTRLQALLEMLVRN</sequence>
<reference evidence="5" key="1">
    <citation type="submission" date="2020-07" db="EMBL/GenBank/DDBJ databases">
        <title>Huge and variable diversity of episymbiotic CPR bacteria and DPANN archaea in groundwater ecosystems.</title>
        <authorList>
            <person name="He C.Y."/>
            <person name="Keren R."/>
            <person name="Whittaker M."/>
            <person name="Farag I.F."/>
            <person name="Doudna J."/>
            <person name="Cate J.H.D."/>
            <person name="Banfield J.F."/>
        </authorList>
    </citation>
    <scope>NUCLEOTIDE SEQUENCE</scope>
    <source>
        <strain evidence="5">NC_groundwater_672_Ag_B-0.1um_62_36</strain>
    </source>
</reference>
<organism evidence="5 6">
    <name type="scientific">Tectimicrobiota bacterium</name>
    <dbReference type="NCBI Taxonomy" id="2528274"/>
    <lineage>
        <taxon>Bacteria</taxon>
        <taxon>Pseudomonadati</taxon>
        <taxon>Nitrospinota/Tectimicrobiota group</taxon>
        <taxon>Candidatus Tectimicrobiota</taxon>
    </lineage>
</organism>
<evidence type="ECO:0000256" key="2">
    <source>
        <dbReference type="ARBA" id="ARBA00022723"/>
    </source>
</evidence>
<dbReference type="PANTHER" id="PTHR30548">
    <property type="entry name" value="2-HYDROXYGLUTARYL-COA DEHYDRATASE, D-COMPONENT-RELATED"/>
    <property type="match status" value="1"/>
</dbReference>
<dbReference type="Pfam" id="PF06050">
    <property type="entry name" value="HGD-D"/>
    <property type="match status" value="1"/>
</dbReference>
<comment type="similarity">
    <text evidence="1">Belongs to the FldB/FldC dehydratase alpha/beta subunit family.</text>
</comment>
<evidence type="ECO:0000256" key="3">
    <source>
        <dbReference type="ARBA" id="ARBA00023004"/>
    </source>
</evidence>
<proteinExistence type="inferred from homology"/>
<comment type="caution">
    <text evidence="5">The sequence shown here is derived from an EMBL/GenBank/DDBJ whole genome shotgun (WGS) entry which is preliminary data.</text>
</comment>
<gene>
    <name evidence="5" type="ORF">HYY20_10145</name>
</gene>
<dbReference type="AlphaFoldDB" id="A0A932CQ55"/>
<evidence type="ECO:0000313" key="5">
    <source>
        <dbReference type="EMBL" id="MBI2877231.1"/>
    </source>
</evidence>
<dbReference type="GO" id="GO:0046872">
    <property type="term" value="F:metal ion binding"/>
    <property type="evidence" value="ECO:0007669"/>
    <property type="project" value="UniProtKB-KW"/>
</dbReference>
<dbReference type="Proteomes" id="UP000769766">
    <property type="component" value="Unassembled WGS sequence"/>
</dbReference>
<dbReference type="Gene3D" id="3.40.50.11900">
    <property type="match status" value="1"/>
</dbReference>
<dbReference type="EMBL" id="JACPRF010000306">
    <property type="protein sequence ID" value="MBI2877231.1"/>
    <property type="molecule type" value="Genomic_DNA"/>
</dbReference>
<dbReference type="Gene3D" id="3.40.50.11890">
    <property type="match status" value="1"/>
</dbReference>